<dbReference type="Pfam" id="PF03731">
    <property type="entry name" value="Ku_N"/>
    <property type="match status" value="1"/>
</dbReference>
<dbReference type="InterPro" id="IPR036465">
    <property type="entry name" value="vWFA_dom_sf"/>
</dbReference>
<dbReference type="FunCoup" id="A0A0C3C531">
    <property type="interactions" value="449"/>
</dbReference>
<evidence type="ECO:0000256" key="12">
    <source>
        <dbReference type="ARBA" id="ARBA00022895"/>
    </source>
</evidence>
<dbReference type="STRING" id="765440.A0A0C3C531"/>
<dbReference type="Gene3D" id="2.40.290.10">
    <property type="match status" value="1"/>
</dbReference>
<accession>A0A0C3C531</accession>
<dbReference type="InParanoid" id="A0A0C3C531"/>
<dbReference type="SUPFAM" id="SSF101420">
    <property type="entry name" value="C-terminal domain of Ku80"/>
    <property type="match status" value="1"/>
</dbReference>
<dbReference type="InterPro" id="IPR005161">
    <property type="entry name" value="Ku_N"/>
</dbReference>
<evidence type="ECO:0000313" key="20">
    <source>
        <dbReference type="EMBL" id="KIM84732.1"/>
    </source>
</evidence>
<keyword evidence="9" id="KW-0378">Hydrolase</keyword>
<evidence type="ECO:0000256" key="4">
    <source>
        <dbReference type="ARBA" id="ARBA00012551"/>
    </source>
</evidence>
<feature type="compositionally biased region" description="Basic and acidic residues" evidence="18">
    <location>
        <begin position="604"/>
        <end position="614"/>
    </location>
</feature>
<dbReference type="InterPro" id="IPR016194">
    <property type="entry name" value="SPOC-like_C_dom_sf"/>
</dbReference>
<evidence type="ECO:0000256" key="8">
    <source>
        <dbReference type="ARBA" id="ARBA00022763"/>
    </source>
</evidence>
<keyword evidence="11" id="KW-0067">ATP-binding</keyword>
<evidence type="ECO:0000256" key="9">
    <source>
        <dbReference type="ARBA" id="ARBA00022801"/>
    </source>
</evidence>
<dbReference type="HOGENOM" id="CLU_010975_1_1_1"/>
<evidence type="ECO:0000256" key="3">
    <source>
        <dbReference type="ARBA" id="ARBA00007726"/>
    </source>
</evidence>
<evidence type="ECO:0000256" key="7">
    <source>
        <dbReference type="ARBA" id="ARBA00022741"/>
    </source>
</evidence>
<dbReference type="Proteomes" id="UP000054166">
    <property type="component" value="Unassembled WGS sequence"/>
</dbReference>
<evidence type="ECO:0000256" key="16">
    <source>
        <dbReference type="ARBA" id="ARBA00023242"/>
    </source>
</evidence>
<evidence type="ECO:0000256" key="17">
    <source>
        <dbReference type="ARBA" id="ARBA00031847"/>
    </source>
</evidence>
<dbReference type="Pfam" id="PF08785">
    <property type="entry name" value="Ku_PK_bind"/>
    <property type="match status" value="1"/>
</dbReference>
<keyword evidence="6" id="KW-0158">Chromosome</keyword>
<dbReference type="FunFam" id="1.10.1600.10:FF:000002">
    <property type="entry name" value="X-ray repair cross-complementing protein 5"/>
    <property type="match status" value="1"/>
</dbReference>
<keyword evidence="14" id="KW-0233">DNA recombination</keyword>
<keyword evidence="7" id="KW-0547">Nucleotide-binding</keyword>
<evidence type="ECO:0000256" key="14">
    <source>
        <dbReference type="ARBA" id="ARBA00023172"/>
    </source>
</evidence>
<evidence type="ECO:0000256" key="10">
    <source>
        <dbReference type="ARBA" id="ARBA00022806"/>
    </source>
</evidence>
<evidence type="ECO:0000259" key="19">
    <source>
        <dbReference type="PROSITE" id="PS50234"/>
    </source>
</evidence>
<dbReference type="GO" id="GO:0003690">
    <property type="term" value="F:double-stranded DNA binding"/>
    <property type="evidence" value="ECO:0007669"/>
    <property type="project" value="TreeGrafter"/>
</dbReference>
<dbReference type="FunFam" id="3.40.50.410:FF:000073">
    <property type="entry name" value="ATP-dependent DNA helicase II subunit 2"/>
    <property type="match status" value="1"/>
</dbReference>
<proteinExistence type="inferred from homology"/>
<reference evidence="21" key="2">
    <citation type="submission" date="2015-01" db="EMBL/GenBank/DDBJ databases">
        <title>Evolutionary Origins and Diversification of the Mycorrhizal Mutualists.</title>
        <authorList>
            <consortium name="DOE Joint Genome Institute"/>
            <consortium name="Mycorrhizal Genomics Consortium"/>
            <person name="Kohler A."/>
            <person name="Kuo A."/>
            <person name="Nagy L.G."/>
            <person name="Floudas D."/>
            <person name="Copeland A."/>
            <person name="Barry K.W."/>
            <person name="Cichocki N."/>
            <person name="Veneault-Fourrey C."/>
            <person name="LaButti K."/>
            <person name="Lindquist E.A."/>
            <person name="Lipzen A."/>
            <person name="Lundell T."/>
            <person name="Morin E."/>
            <person name="Murat C."/>
            <person name="Riley R."/>
            <person name="Ohm R."/>
            <person name="Sun H."/>
            <person name="Tunlid A."/>
            <person name="Henrissat B."/>
            <person name="Grigoriev I.V."/>
            <person name="Hibbett D.S."/>
            <person name="Martin F."/>
        </authorList>
    </citation>
    <scope>NUCLEOTIDE SEQUENCE [LARGE SCALE GENOMIC DNA]</scope>
    <source>
        <strain evidence="21">F 1598</strain>
    </source>
</reference>
<evidence type="ECO:0000256" key="6">
    <source>
        <dbReference type="ARBA" id="ARBA00022454"/>
    </source>
</evidence>
<dbReference type="Pfam" id="PF02735">
    <property type="entry name" value="Ku"/>
    <property type="match status" value="1"/>
</dbReference>
<dbReference type="SUPFAM" id="SSF100939">
    <property type="entry name" value="SPOC domain-like"/>
    <property type="match status" value="1"/>
</dbReference>
<dbReference type="PANTHER" id="PTHR12604">
    <property type="entry name" value="KU AUTOANTIGEN DNA HELICASE"/>
    <property type="match status" value="1"/>
</dbReference>
<keyword evidence="8" id="KW-0227">DNA damage</keyword>
<organism evidence="20 21">
    <name type="scientific">Piloderma croceum (strain F 1598)</name>
    <dbReference type="NCBI Taxonomy" id="765440"/>
    <lineage>
        <taxon>Eukaryota</taxon>
        <taxon>Fungi</taxon>
        <taxon>Dikarya</taxon>
        <taxon>Basidiomycota</taxon>
        <taxon>Agaricomycotina</taxon>
        <taxon>Agaricomycetes</taxon>
        <taxon>Agaricomycetidae</taxon>
        <taxon>Atheliales</taxon>
        <taxon>Atheliaceae</taxon>
        <taxon>Piloderma</taxon>
    </lineage>
</organism>
<feature type="region of interest" description="Disordered" evidence="18">
    <location>
        <begin position="311"/>
        <end position="344"/>
    </location>
</feature>
<gene>
    <name evidence="20" type="ORF">PILCRDRAFT_818337</name>
</gene>
<dbReference type="InterPro" id="IPR014893">
    <property type="entry name" value="Ku_PK_bind"/>
</dbReference>
<dbReference type="PROSITE" id="PS50234">
    <property type="entry name" value="VWFA"/>
    <property type="match status" value="1"/>
</dbReference>
<name>A0A0C3C531_PILCF</name>
<feature type="compositionally biased region" description="Low complexity" evidence="18">
    <location>
        <begin position="630"/>
        <end position="648"/>
    </location>
</feature>
<dbReference type="AlphaFoldDB" id="A0A0C3C531"/>
<evidence type="ECO:0000256" key="18">
    <source>
        <dbReference type="SAM" id="MobiDB-lite"/>
    </source>
</evidence>
<dbReference type="InterPro" id="IPR036494">
    <property type="entry name" value="Ku_C_sf"/>
</dbReference>
<evidence type="ECO:0000256" key="2">
    <source>
        <dbReference type="ARBA" id="ARBA00004574"/>
    </source>
</evidence>
<dbReference type="InterPro" id="IPR002035">
    <property type="entry name" value="VWF_A"/>
</dbReference>
<keyword evidence="21" id="KW-1185">Reference proteome</keyword>
<dbReference type="InterPro" id="IPR024193">
    <property type="entry name" value="Ku80"/>
</dbReference>
<dbReference type="SUPFAM" id="SSF53300">
    <property type="entry name" value="vWA-like"/>
    <property type="match status" value="1"/>
</dbReference>
<dbReference type="GO" id="GO:0016787">
    <property type="term" value="F:hydrolase activity"/>
    <property type="evidence" value="ECO:0007669"/>
    <property type="project" value="UniProtKB-KW"/>
</dbReference>
<dbReference type="GO" id="GO:0042162">
    <property type="term" value="F:telomeric DNA binding"/>
    <property type="evidence" value="ECO:0007669"/>
    <property type="project" value="InterPro"/>
</dbReference>
<evidence type="ECO:0000256" key="15">
    <source>
        <dbReference type="ARBA" id="ARBA00023204"/>
    </source>
</evidence>
<evidence type="ECO:0000256" key="1">
    <source>
        <dbReference type="ARBA" id="ARBA00004123"/>
    </source>
</evidence>
<dbReference type="GO" id="GO:0043564">
    <property type="term" value="C:Ku70:Ku80 complex"/>
    <property type="evidence" value="ECO:0007669"/>
    <property type="project" value="InterPro"/>
</dbReference>
<dbReference type="EC" id="3.6.4.12" evidence="4"/>
<feature type="region of interest" description="Disordered" evidence="18">
    <location>
        <begin position="598"/>
        <end position="690"/>
    </location>
</feature>
<dbReference type="GO" id="GO:0000723">
    <property type="term" value="P:telomere maintenance"/>
    <property type="evidence" value="ECO:0007669"/>
    <property type="project" value="InterPro"/>
</dbReference>
<dbReference type="GO" id="GO:0006303">
    <property type="term" value="P:double-strand break repair via nonhomologous end joining"/>
    <property type="evidence" value="ECO:0007669"/>
    <property type="project" value="InterPro"/>
</dbReference>
<keyword evidence="16" id="KW-0539">Nucleus</keyword>
<dbReference type="CDD" id="cd00873">
    <property type="entry name" value="KU80"/>
    <property type="match status" value="1"/>
</dbReference>
<dbReference type="GO" id="GO:0005524">
    <property type="term" value="F:ATP binding"/>
    <property type="evidence" value="ECO:0007669"/>
    <property type="project" value="UniProtKB-KW"/>
</dbReference>
<dbReference type="GO" id="GO:0003684">
    <property type="term" value="F:damaged DNA binding"/>
    <property type="evidence" value="ECO:0007669"/>
    <property type="project" value="InterPro"/>
</dbReference>
<comment type="similarity">
    <text evidence="3">Belongs to the ku80 family.</text>
</comment>
<dbReference type="Gene3D" id="1.10.1600.10">
    <property type="match status" value="1"/>
</dbReference>
<dbReference type="InterPro" id="IPR006164">
    <property type="entry name" value="DNA_bd_Ku70/Ku80"/>
</dbReference>
<feature type="compositionally biased region" description="Acidic residues" evidence="18">
    <location>
        <begin position="649"/>
        <end position="658"/>
    </location>
</feature>
<dbReference type="Gene3D" id="1.25.40.240">
    <property type="entry name" value="Ku, C-terminal domain"/>
    <property type="match status" value="1"/>
</dbReference>
<keyword evidence="13" id="KW-0238">DNA-binding</keyword>
<evidence type="ECO:0000313" key="21">
    <source>
        <dbReference type="Proteomes" id="UP000054166"/>
    </source>
</evidence>
<dbReference type="GO" id="GO:0000781">
    <property type="term" value="C:chromosome, telomeric region"/>
    <property type="evidence" value="ECO:0007669"/>
    <property type="project" value="UniProtKB-SubCell"/>
</dbReference>
<evidence type="ECO:0000256" key="5">
    <source>
        <dbReference type="ARBA" id="ARBA00021792"/>
    </source>
</evidence>
<evidence type="ECO:0000256" key="11">
    <source>
        <dbReference type="ARBA" id="ARBA00022840"/>
    </source>
</evidence>
<keyword evidence="10" id="KW-0347">Helicase</keyword>
<comment type="subcellular location">
    <subcellularLocation>
        <location evidence="2">Chromosome</location>
        <location evidence="2">Telomere</location>
    </subcellularLocation>
    <subcellularLocation>
        <location evidence="1">Nucleus</location>
    </subcellularLocation>
</comment>
<feature type="domain" description="VWFA" evidence="19">
    <location>
        <begin position="10"/>
        <end position="217"/>
    </location>
</feature>
<keyword evidence="15" id="KW-0234">DNA repair</keyword>
<dbReference type="OrthoDB" id="30826at2759"/>
<dbReference type="EMBL" id="KN832987">
    <property type="protein sequence ID" value="KIM84732.1"/>
    <property type="molecule type" value="Genomic_DNA"/>
</dbReference>
<feature type="region of interest" description="Disordered" evidence="18">
    <location>
        <begin position="797"/>
        <end position="816"/>
    </location>
</feature>
<evidence type="ECO:0000256" key="13">
    <source>
        <dbReference type="ARBA" id="ARBA00023125"/>
    </source>
</evidence>
<protein>
    <recommendedName>
        <fullName evidence="5">ATP-dependent DNA helicase II subunit 2</fullName>
        <ecNumber evidence="4">3.6.4.12</ecNumber>
    </recommendedName>
    <alternativeName>
        <fullName evidence="17">ATP-dependent DNA helicase II subunit Ku80</fullName>
    </alternativeName>
</protein>
<dbReference type="Gene3D" id="3.40.50.410">
    <property type="entry name" value="von Willebrand factor, type A domain"/>
    <property type="match status" value="1"/>
</dbReference>
<keyword evidence="12" id="KW-0779">Telomere</keyword>
<sequence>MPAERAGYTVTMFLVDISPSMGKVRSVDLPGEDRSIEMTNLEWALQFVKLKIQEMIFDGRKTDQCGVITFGSDDTDNIINKKNGGYEHVTEYIPIAQPNYGTLARLDELEPSDIIGDPIDALIVGIETQDVYLGNKKTWTRKVIILTDGENPIEIEDWEATVKKMTDLNIILTVVGIDFDDEEVPFHEEDKSIIKAANEKFFQTLTSALPSALLGTLSAALTSLAYPSMKTTKSVLMGTVLRIGDVEGRPQEAAEILVKSSKCTALARPKGWKKFGRRIGGGEDEDEDMGGDDEERKTAYAQLTMRTEYFVDRAEHDEDEEAADKDKDKDAMDMDEDGEKAKEENIERVEKEQLVRGFKYGTTYVPCPDGQFPKLNSVKGIDICGFFSAENFRRDYPMSEVQYIWADPSAPSQQVALSSIAQAMEEKKVMAIARWVTKDGADPKMGVLSPSIFDKVDCLLWVQMPFADDVRKYTFASLDNLVNKKGEVVTKHPYIPTEEQQEAMDKFVDAMDLMHAGEKDEEGNRYPWYDTRLSYNPAIHRTKQALFHSAVVQDVASNPLPPPHPELLKYFDPPKKVLKRAKDALEECKTSFKVKQVPKKVTRQRKDGHVRARDDDEEMLLLDAKPPKRTASQSQAQTSPSKKPVAADSDTDDSDADESPDKKLKNGQPLPTPERSVSPAIDPGRAPGRIIGTTYPLQDFRKNISQGDVVSKAVEDLGFVIKEIVMKPFSSRRNDELLECVAMFRDTALKEDEIDAWNDFIKDLRQTCLADPGNKEFWSEVQKQGRKMSLISKPEAAKNGGISAIPESDAEEFLQQ</sequence>
<reference evidence="20 21" key="1">
    <citation type="submission" date="2014-04" db="EMBL/GenBank/DDBJ databases">
        <authorList>
            <consortium name="DOE Joint Genome Institute"/>
            <person name="Kuo A."/>
            <person name="Tarkka M."/>
            <person name="Buscot F."/>
            <person name="Kohler A."/>
            <person name="Nagy L.G."/>
            <person name="Floudas D."/>
            <person name="Copeland A."/>
            <person name="Barry K.W."/>
            <person name="Cichocki N."/>
            <person name="Veneault-Fourrey C."/>
            <person name="LaButti K."/>
            <person name="Lindquist E.A."/>
            <person name="Lipzen A."/>
            <person name="Lundell T."/>
            <person name="Morin E."/>
            <person name="Murat C."/>
            <person name="Sun H."/>
            <person name="Tunlid A."/>
            <person name="Henrissat B."/>
            <person name="Grigoriev I.V."/>
            <person name="Hibbett D.S."/>
            <person name="Martin F."/>
            <person name="Nordberg H.P."/>
            <person name="Cantor M.N."/>
            <person name="Hua S.X."/>
        </authorList>
    </citation>
    <scope>NUCLEOTIDE SEQUENCE [LARGE SCALE GENOMIC DNA]</scope>
    <source>
        <strain evidence="20 21">F 1598</strain>
    </source>
</reference>
<dbReference type="SMART" id="SM00559">
    <property type="entry name" value="Ku78"/>
    <property type="match status" value="1"/>
</dbReference>
<dbReference type="PANTHER" id="PTHR12604:SF4">
    <property type="entry name" value="X-RAY REPAIR CROSS-COMPLEMENTING PROTEIN 5"/>
    <property type="match status" value="1"/>
</dbReference>
<dbReference type="GO" id="GO:0006310">
    <property type="term" value="P:DNA recombination"/>
    <property type="evidence" value="ECO:0007669"/>
    <property type="project" value="UniProtKB-KW"/>
</dbReference>
<dbReference type="GO" id="GO:0003678">
    <property type="term" value="F:DNA helicase activity"/>
    <property type="evidence" value="ECO:0007669"/>
    <property type="project" value="UniProtKB-EC"/>
</dbReference>